<evidence type="ECO:0000313" key="6">
    <source>
        <dbReference type="EnsemblMetazoa" id="HelroP172026"/>
    </source>
</evidence>
<keyword evidence="1" id="KW-0805">Transcription regulation</keyword>
<dbReference type="AlphaFoldDB" id="T1F4Y5"/>
<dbReference type="GO" id="GO:0060395">
    <property type="term" value="P:SMAD protein signal transduction"/>
    <property type="evidence" value="ECO:0000318"/>
    <property type="project" value="GO_Central"/>
</dbReference>
<dbReference type="GO" id="GO:0009653">
    <property type="term" value="P:anatomical structure morphogenesis"/>
    <property type="evidence" value="ECO:0000318"/>
    <property type="project" value="GO_Central"/>
</dbReference>
<feature type="domain" description="MH2" evidence="4">
    <location>
        <begin position="178"/>
        <end position="550"/>
    </location>
</feature>
<dbReference type="HOGENOM" id="CLU_495478_0_0_1"/>
<evidence type="ECO:0000256" key="1">
    <source>
        <dbReference type="ARBA" id="ARBA00023015"/>
    </source>
</evidence>
<evidence type="ECO:0000256" key="2">
    <source>
        <dbReference type="ARBA" id="ARBA00023163"/>
    </source>
</evidence>
<dbReference type="PANTHER" id="PTHR13703">
    <property type="entry name" value="SMAD"/>
    <property type="match status" value="1"/>
</dbReference>
<dbReference type="EMBL" id="KB096411">
    <property type="protein sequence ID" value="ESO05013.1"/>
    <property type="molecule type" value="Genomic_DNA"/>
</dbReference>
<dbReference type="GO" id="GO:0071144">
    <property type="term" value="C:heteromeric SMAD protein complex"/>
    <property type="evidence" value="ECO:0000318"/>
    <property type="project" value="GO_Central"/>
</dbReference>
<organism evidence="6 7">
    <name type="scientific">Helobdella robusta</name>
    <name type="common">Californian leech</name>
    <dbReference type="NCBI Taxonomy" id="6412"/>
    <lineage>
        <taxon>Eukaryota</taxon>
        <taxon>Metazoa</taxon>
        <taxon>Spiralia</taxon>
        <taxon>Lophotrochozoa</taxon>
        <taxon>Annelida</taxon>
        <taxon>Clitellata</taxon>
        <taxon>Hirudinea</taxon>
        <taxon>Rhynchobdellida</taxon>
        <taxon>Glossiphoniidae</taxon>
        <taxon>Helobdella</taxon>
    </lineage>
</organism>
<dbReference type="PANTHER" id="PTHR13703:SF54">
    <property type="entry name" value="MOTHERS AGAINST DECAPENTAPLEGIC HOMOLOG"/>
    <property type="match status" value="1"/>
</dbReference>
<dbReference type="Proteomes" id="UP000015101">
    <property type="component" value="Unassembled WGS sequence"/>
</dbReference>
<dbReference type="SUPFAM" id="SSF49879">
    <property type="entry name" value="SMAD/FHA domain"/>
    <property type="match status" value="2"/>
</dbReference>
<feature type="region of interest" description="Disordered" evidence="3">
    <location>
        <begin position="122"/>
        <end position="143"/>
    </location>
</feature>
<dbReference type="GeneID" id="20203884"/>
<keyword evidence="2" id="KW-0804">Transcription</keyword>
<dbReference type="KEGG" id="hro:HELRODRAFT_172026"/>
<dbReference type="InterPro" id="IPR017855">
    <property type="entry name" value="SMAD-like_dom_sf"/>
</dbReference>
<reference evidence="6" key="3">
    <citation type="submission" date="2015-06" db="UniProtKB">
        <authorList>
            <consortium name="EnsemblMetazoa"/>
        </authorList>
    </citation>
    <scope>IDENTIFICATION</scope>
</reference>
<accession>T1F4Y5</accession>
<evidence type="ECO:0000256" key="3">
    <source>
        <dbReference type="SAM" id="MobiDB-lite"/>
    </source>
</evidence>
<dbReference type="Gene3D" id="2.60.200.10">
    <property type="match status" value="2"/>
</dbReference>
<reference evidence="7" key="1">
    <citation type="submission" date="2012-12" db="EMBL/GenBank/DDBJ databases">
        <authorList>
            <person name="Hellsten U."/>
            <person name="Grimwood J."/>
            <person name="Chapman J.A."/>
            <person name="Shapiro H."/>
            <person name="Aerts A."/>
            <person name="Otillar R.P."/>
            <person name="Terry A.Y."/>
            <person name="Boore J.L."/>
            <person name="Simakov O."/>
            <person name="Marletaz F."/>
            <person name="Cho S.-J."/>
            <person name="Edsinger-Gonzales E."/>
            <person name="Havlak P."/>
            <person name="Kuo D.-H."/>
            <person name="Larsson T."/>
            <person name="Lv J."/>
            <person name="Arendt D."/>
            <person name="Savage R."/>
            <person name="Osoegawa K."/>
            <person name="de Jong P."/>
            <person name="Lindberg D.R."/>
            <person name="Seaver E.C."/>
            <person name="Weisblat D.A."/>
            <person name="Putnam N.H."/>
            <person name="Grigoriev I.V."/>
            <person name="Rokhsar D.S."/>
        </authorList>
    </citation>
    <scope>NUCLEOTIDE SEQUENCE</scope>
</reference>
<evidence type="ECO:0000313" key="5">
    <source>
        <dbReference type="EMBL" id="ESO05013.1"/>
    </source>
</evidence>
<sequence>MYIDIINNNNITAIFVKNNNVIIIIYIINNNNNDDVIENFINDNNNNNIDRGYQYDGAIELLCNVNNQQQQQHQQQQQQQLHNNKPWCAVAYWECSKLIGQQSFNHSTSYVNIFQQSKFQKEFQQHQQQHQQHQQLQQRKQQRQLVKNLHTKLDSPSLSSSSSLNYKIERKKERIKKSLSSSTVALISSSSSSFSSLSSSSSTSSSSSSRIFNGEMICLEVMQSSPCSDAAILKCRPKIGMGVVMCRQENNGRVWLHNRTKYPIFVSKSEDTAKRIHGRRCCCLCCCCSCECLYNCNCCWCGSNFNELSNFNVNNINNQCICNNNGDDDNNVNDSFGINDDYYASNSHHRQQHYSLCSKDKDNNNNKNCNNNNNDISKHTVNKNSKSWKNPCDNYKPKVSKWGLKVTKLLPGHCMKIHDPNPTIDGTKRNCCCCCYCCCHANKRITTNNKRQTDRCCPCHKNHDCCRSESRGCRGKQSFPSNQNCHGCVTNCGNQSSSYDEFPRSDNGRYCSSVQVSFAKGFGREYTRQSILYCPCWFEVLFNISEGVVD</sequence>
<feature type="compositionally biased region" description="Low complexity" evidence="3">
    <location>
        <begin position="125"/>
        <end position="139"/>
    </location>
</feature>
<dbReference type="Pfam" id="PF03166">
    <property type="entry name" value="MH2"/>
    <property type="match status" value="2"/>
</dbReference>
<dbReference type="OrthoDB" id="5946219at2759"/>
<dbReference type="GO" id="GO:0070411">
    <property type="term" value="F:I-SMAD binding"/>
    <property type="evidence" value="ECO:0000318"/>
    <property type="project" value="GO_Central"/>
</dbReference>
<dbReference type="InterPro" id="IPR001132">
    <property type="entry name" value="SMAD_dom_Dwarfin-type"/>
</dbReference>
<gene>
    <name evidence="6" type="primary">20203884</name>
    <name evidence="5" type="ORF">HELRODRAFT_172026</name>
</gene>
<evidence type="ECO:0000313" key="7">
    <source>
        <dbReference type="Proteomes" id="UP000015101"/>
    </source>
</evidence>
<dbReference type="EnsemblMetazoa" id="HelroT172026">
    <property type="protein sequence ID" value="HelroP172026"/>
    <property type="gene ID" value="HelroG172026"/>
</dbReference>
<name>T1F4Y5_HELRO</name>
<evidence type="ECO:0000259" key="4">
    <source>
        <dbReference type="PROSITE" id="PS51076"/>
    </source>
</evidence>
<protein>
    <recommendedName>
        <fullName evidence="4">MH2 domain-containing protein</fullName>
    </recommendedName>
</protein>
<dbReference type="RefSeq" id="XP_009016946.1">
    <property type="nucleotide sequence ID" value="XM_009018698.1"/>
</dbReference>
<dbReference type="CTD" id="20203884"/>
<proteinExistence type="predicted"/>
<dbReference type="GO" id="GO:0006357">
    <property type="term" value="P:regulation of transcription by RNA polymerase II"/>
    <property type="evidence" value="ECO:0000318"/>
    <property type="project" value="GO_Central"/>
</dbReference>
<dbReference type="InterPro" id="IPR008984">
    <property type="entry name" value="SMAD_FHA_dom_sf"/>
</dbReference>
<dbReference type="STRING" id="6412.T1F4Y5"/>
<dbReference type="SMART" id="SM00524">
    <property type="entry name" value="DWB"/>
    <property type="match status" value="1"/>
</dbReference>
<dbReference type="InterPro" id="IPR013790">
    <property type="entry name" value="Dwarfin"/>
</dbReference>
<dbReference type="InParanoid" id="T1F4Y5"/>
<reference evidence="5 7" key="2">
    <citation type="journal article" date="2013" name="Nature">
        <title>Insights into bilaterian evolution from three spiralian genomes.</title>
        <authorList>
            <person name="Simakov O."/>
            <person name="Marletaz F."/>
            <person name="Cho S.J."/>
            <person name="Edsinger-Gonzales E."/>
            <person name="Havlak P."/>
            <person name="Hellsten U."/>
            <person name="Kuo D.H."/>
            <person name="Larsson T."/>
            <person name="Lv J."/>
            <person name="Arendt D."/>
            <person name="Savage R."/>
            <person name="Osoegawa K."/>
            <person name="de Jong P."/>
            <person name="Grimwood J."/>
            <person name="Chapman J.A."/>
            <person name="Shapiro H."/>
            <person name="Aerts A."/>
            <person name="Otillar R.P."/>
            <person name="Terry A.Y."/>
            <person name="Boore J.L."/>
            <person name="Grigoriev I.V."/>
            <person name="Lindberg D.R."/>
            <person name="Seaver E.C."/>
            <person name="Weisblat D.A."/>
            <person name="Putnam N.H."/>
            <person name="Rokhsar D.S."/>
        </authorList>
    </citation>
    <scope>NUCLEOTIDE SEQUENCE</scope>
</reference>
<keyword evidence="7" id="KW-1185">Reference proteome</keyword>
<dbReference type="PROSITE" id="PS51076">
    <property type="entry name" value="MH2"/>
    <property type="match status" value="1"/>
</dbReference>
<dbReference type="EMBL" id="AMQM01004020">
    <property type="status" value="NOT_ANNOTATED_CDS"/>
    <property type="molecule type" value="Genomic_DNA"/>
</dbReference>
<dbReference type="GO" id="GO:0030154">
    <property type="term" value="P:cell differentiation"/>
    <property type="evidence" value="ECO:0000318"/>
    <property type="project" value="GO_Central"/>
</dbReference>
<dbReference type="GO" id="GO:0140416">
    <property type="term" value="F:transcription regulator inhibitor activity"/>
    <property type="evidence" value="ECO:0000318"/>
    <property type="project" value="GO_Central"/>
</dbReference>